<proteinExistence type="predicted"/>
<organism evidence="2 3">
    <name type="scientific">Nocardia camponoti</name>
    <dbReference type="NCBI Taxonomy" id="1616106"/>
    <lineage>
        <taxon>Bacteria</taxon>
        <taxon>Bacillati</taxon>
        <taxon>Actinomycetota</taxon>
        <taxon>Actinomycetes</taxon>
        <taxon>Mycobacteriales</taxon>
        <taxon>Nocardiaceae</taxon>
        <taxon>Nocardia</taxon>
    </lineage>
</organism>
<feature type="compositionally biased region" description="Polar residues" evidence="1">
    <location>
        <begin position="187"/>
        <end position="200"/>
    </location>
</feature>
<dbReference type="AlphaFoldDB" id="A0A917QSK0"/>
<reference evidence="2" key="2">
    <citation type="submission" date="2020-09" db="EMBL/GenBank/DDBJ databases">
        <authorList>
            <person name="Sun Q."/>
            <person name="Zhou Y."/>
        </authorList>
    </citation>
    <scope>NUCLEOTIDE SEQUENCE</scope>
    <source>
        <strain evidence="2">CGMCC 4.7278</strain>
    </source>
</reference>
<gene>
    <name evidence="2" type="ORF">GCM10011591_43280</name>
</gene>
<evidence type="ECO:0000313" key="2">
    <source>
        <dbReference type="EMBL" id="GGK66478.1"/>
    </source>
</evidence>
<protein>
    <submittedName>
        <fullName evidence="2">Uncharacterized protein</fullName>
    </submittedName>
</protein>
<feature type="region of interest" description="Disordered" evidence="1">
    <location>
        <begin position="98"/>
        <end position="318"/>
    </location>
</feature>
<dbReference type="RefSeq" id="WP_188830877.1">
    <property type="nucleotide sequence ID" value="NZ_BMMW01000005.1"/>
</dbReference>
<comment type="caution">
    <text evidence="2">The sequence shown here is derived from an EMBL/GenBank/DDBJ whole genome shotgun (WGS) entry which is preliminary data.</text>
</comment>
<feature type="compositionally biased region" description="Basic and acidic residues" evidence="1">
    <location>
        <begin position="250"/>
        <end position="260"/>
    </location>
</feature>
<sequence>MSSDHRSDQNRGHHDGFAEFTDELKLLAEVLLARVEPVLRRTAADGDAELGGCAWCPVCAAAALVRGEHHDVVAALADHGTAVVTILREALAGVPVEPLLPPEWDGPQQDSEFGPMPDAASAANPNRPTFRDSVHAGATRAARARDAQPSAANGSARTHDPQPYAANSSARTHDPQPPNPNGAAANTSSARENSRGQRATDSSRKSSGRTARGTERAGRPPADQPRSREADQRSPRDAQPTGPAASAPSSDHRPSADQREPNGPIRATPIRPPNVAYDKHSADANGQHPHPPRVHPEDPATFTPSRGRYVDIPVTIRG</sequence>
<reference evidence="2" key="1">
    <citation type="journal article" date="2014" name="Int. J. Syst. Evol. Microbiol.">
        <title>Complete genome sequence of Corynebacterium casei LMG S-19264T (=DSM 44701T), isolated from a smear-ripened cheese.</title>
        <authorList>
            <consortium name="US DOE Joint Genome Institute (JGI-PGF)"/>
            <person name="Walter F."/>
            <person name="Albersmeier A."/>
            <person name="Kalinowski J."/>
            <person name="Ruckert C."/>
        </authorList>
    </citation>
    <scope>NUCLEOTIDE SEQUENCE</scope>
    <source>
        <strain evidence="2">CGMCC 4.7278</strain>
    </source>
</reference>
<evidence type="ECO:0000256" key="1">
    <source>
        <dbReference type="SAM" id="MobiDB-lite"/>
    </source>
</evidence>
<feature type="compositionally biased region" description="Low complexity" evidence="1">
    <location>
        <begin position="136"/>
        <end position="152"/>
    </location>
</feature>
<feature type="compositionally biased region" description="Basic and acidic residues" evidence="1">
    <location>
        <begin position="225"/>
        <end position="236"/>
    </location>
</feature>
<keyword evidence="3" id="KW-1185">Reference proteome</keyword>
<accession>A0A917QSK0</accession>
<evidence type="ECO:0000313" key="3">
    <source>
        <dbReference type="Proteomes" id="UP000612956"/>
    </source>
</evidence>
<dbReference type="Proteomes" id="UP000612956">
    <property type="component" value="Unassembled WGS sequence"/>
</dbReference>
<name>A0A917QSK0_9NOCA</name>
<dbReference type="EMBL" id="BMMW01000005">
    <property type="protein sequence ID" value="GGK66478.1"/>
    <property type="molecule type" value="Genomic_DNA"/>
</dbReference>